<accession>A0AB34JXN2</accession>
<protein>
    <submittedName>
        <fullName evidence="2">Uncharacterized protein</fullName>
    </submittedName>
</protein>
<evidence type="ECO:0000313" key="3">
    <source>
        <dbReference type="Proteomes" id="UP001515480"/>
    </source>
</evidence>
<name>A0AB34JXN2_PRYPA</name>
<comment type="caution">
    <text evidence="2">The sequence shown here is derived from an EMBL/GenBank/DDBJ whole genome shotgun (WGS) entry which is preliminary data.</text>
</comment>
<feature type="region of interest" description="Disordered" evidence="1">
    <location>
        <begin position="1"/>
        <end position="53"/>
    </location>
</feature>
<organism evidence="2 3">
    <name type="scientific">Prymnesium parvum</name>
    <name type="common">Toxic golden alga</name>
    <dbReference type="NCBI Taxonomy" id="97485"/>
    <lineage>
        <taxon>Eukaryota</taxon>
        <taxon>Haptista</taxon>
        <taxon>Haptophyta</taxon>
        <taxon>Prymnesiophyceae</taxon>
        <taxon>Prymnesiales</taxon>
        <taxon>Prymnesiaceae</taxon>
        <taxon>Prymnesium</taxon>
    </lineage>
</organism>
<reference evidence="2 3" key="1">
    <citation type="journal article" date="2024" name="Science">
        <title>Giant polyketide synthase enzymes in the biosynthesis of giant marine polyether toxins.</title>
        <authorList>
            <person name="Fallon T.R."/>
            <person name="Shende V.V."/>
            <person name="Wierzbicki I.H."/>
            <person name="Pendleton A.L."/>
            <person name="Watervoot N.F."/>
            <person name="Auber R.P."/>
            <person name="Gonzalez D.J."/>
            <person name="Wisecaver J.H."/>
            <person name="Moore B.S."/>
        </authorList>
    </citation>
    <scope>NUCLEOTIDE SEQUENCE [LARGE SCALE GENOMIC DNA]</scope>
    <source>
        <strain evidence="2 3">12B1</strain>
    </source>
</reference>
<dbReference type="Proteomes" id="UP001515480">
    <property type="component" value="Unassembled WGS sequence"/>
</dbReference>
<sequence>MGPLGQSRSLPTVTVAMFADEPSVRDHEESDAESDGESFATENSDEEPLEGEPAVHVEMMLRRILDPDERQDPRVRAGLEEDVIRVPANSTAEAHEKFLGTAAANVAAESADSEDEDRDEAAAIDDHLDTLKIGLHDLAGWQHVCEDQANDAMQQAEQSASPRPQHRALPAAIREQFDELRQARQQLRVLVTNHHALVVHYTQQLLHLSYAQTELAARHHQKSRQRHKHLRIVRRESSRLCRCIERLNEELQQFRTETPAESDPHHRQPHQSPQQKPDLPSDRPTCVAKDGFSRRRAGSREWKQPALQQTPRVPGIYSKKSALGGNGGKLSKPPKLVTPALAVLQEREYALRAAPKSNLASPSSKVEVPPELRWLVNGACLQAAVKVPTRAASSSLDSDSCAASIANDSYGAGGHASEERSGLAGRRPRSVKYSARGTGVQAHDTSLYAYKPHPPARKPAISARKPQWQMARELGSDVGNKGERFSDCAKQVLRNPGIQTIIAEAFWSRLMQGGSVVFGQPVNGDHLSKSS</sequence>
<evidence type="ECO:0000313" key="2">
    <source>
        <dbReference type="EMBL" id="KAL1525617.1"/>
    </source>
</evidence>
<evidence type="ECO:0000256" key="1">
    <source>
        <dbReference type="SAM" id="MobiDB-lite"/>
    </source>
</evidence>
<feature type="compositionally biased region" description="Polar residues" evidence="1">
    <location>
        <begin position="1"/>
        <end position="12"/>
    </location>
</feature>
<feature type="region of interest" description="Disordered" evidence="1">
    <location>
        <begin position="255"/>
        <end position="333"/>
    </location>
</feature>
<dbReference type="AlphaFoldDB" id="A0AB34JXN2"/>
<dbReference type="EMBL" id="JBGBPQ010000004">
    <property type="protein sequence ID" value="KAL1525617.1"/>
    <property type="molecule type" value="Genomic_DNA"/>
</dbReference>
<keyword evidence="3" id="KW-1185">Reference proteome</keyword>
<gene>
    <name evidence="2" type="ORF">AB1Y20_020470</name>
</gene>
<feature type="region of interest" description="Disordered" evidence="1">
    <location>
        <begin position="407"/>
        <end position="437"/>
    </location>
</feature>
<proteinExistence type="predicted"/>